<protein>
    <recommendedName>
        <fullName evidence="1">SsuA/THI5-like domain-containing protein</fullName>
    </recommendedName>
</protein>
<gene>
    <name evidence="2" type="ORF">DF220_10035</name>
</gene>
<dbReference type="Proteomes" id="UP000244978">
    <property type="component" value="Unassembled WGS sequence"/>
</dbReference>
<reference evidence="3" key="1">
    <citation type="submission" date="2018-04" db="EMBL/GenBank/DDBJ databases">
        <authorList>
            <person name="Liu S."/>
            <person name="Wang Z."/>
            <person name="Li J."/>
        </authorList>
    </citation>
    <scope>NUCLEOTIDE SEQUENCE [LARGE SCALE GENOMIC DNA]</scope>
    <source>
        <strain evidence="3">S1194</strain>
    </source>
</reference>
<name>A0A2U1T2P1_9MICO</name>
<dbReference type="PANTHER" id="PTHR30024">
    <property type="entry name" value="ALIPHATIC SULFONATES-BINDING PROTEIN-RELATED"/>
    <property type="match status" value="1"/>
</dbReference>
<keyword evidence="3" id="KW-1185">Reference proteome</keyword>
<evidence type="ECO:0000259" key="1">
    <source>
        <dbReference type="Pfam" id="PF09084"/>
    </source>
</evidence>
<proteinExistence type="predicted"/>
<organism evidence="2 3">
    <name type="scientific">Homoserinimonas hongtaonis</name>
    <dbReference type="NCBI Taxonomy" id="2079791"/>
    <lineage>
        <taxon>Bacteria</taxon>
        <taxon>Bacillati</taxon>
        <taxon>Actinomycetota</taxon>
        <taxon>Actinomycetes</taxon>
        <taxon>Micrococcales</taxon>
        <taxon>Microbacteriaceae</taxon>
        <taxon>Homoserinimonas</taxon>
    </lineage>
</organism>
<feature type="domain" description="SsuA/THI5-like" evidence="1">
    <location>
        <begin position="110"/>
        <end position="324"/>
    </location>
</feature>
<sequence>MLPLVGPHQSYPLLSKCLDVEIVAALCPPSWGTNSGQRYVKLTRYRQPARRYSPLPLSPPRSLMKNARLLAIAAVATSIPLIVSGCGGADAAESSGAASVSVGVVPGVDLAPLYLGIQEGVFDELNLTVTINSLSASSSSLLTALGEDRFDFGYADTLSVLSAIEGGAAIDILSGAAASSGNAQLDYAAIMVRPDSDITSLSNLTGRTIGVDSRGSTNEFVMRDAMLAANVPAELATWKTVPFVDAVGSINSGAVDAALVTEPFLTTARLAGMRIISYPYAEFDRNLTVSMYVASSAFTEKKPEVVERFRMALQRSYDLARTKPGLVRDSLTSFIKTGADVRTRLTLPSFTTHIDTGSVTLLGERAKKLGMIQSIPDFATILP</sequence>
<evidence type="ECO:0000313" key="2">
    <source>
        <dbReference type="EMBL" id="PWB98127.1"/>
    </source>
</evidence>
<dbReference type="Gene3D" id="3.40.190.10">
    <property type="entry name" value="Periplasmic binding protein-like II"/>
    <property type="match status" value="2"/>
</dbReference>
<dbReference type="AlphaFoldDB" id="A0A2U1T2P1"/>
<comment type="caution">
    <text evidence="2">The sequence shown here is derived from an EMBL/GenBank/DDBJ whole genome shotgun (WGS) entry which is preliminary data.</text>
</comment>
<evidence type="ECO:0000313" key="3">
    <source>
        <dbReference type="Proteomes" id="UP000244978"/>
    </source>
</evidence>
<accession>A0A2U1T2P1</accession>
<dbReference type="EMBL" id="QEEX01000001">
    <property type="protein sequence ID" value="PWB98127.1"/>
    <property type="molecule type" value="Genomic_DNA"/>
</dbReference>
<dbReference type="SUPFAM" id="SSF53850">
    <property type="entry name" value="Periplasmic binding protein-like II"/>
    <property type="match status" value="1"/>
</dbReference>
<dbReference type="Pfam" id="PF09084">
    <property type="entry name" value="NMT1"/>
    <property type="match status" value="1"/>
</dbReference>
<dbReference type="InterPro" id="IPR015168">
    <property type="entry name" value="SsuA/THI5"/>
</dbReference>